<evidence type="ECO:0000256" key="2">
    <source>
        <dbReference type="ARBA" id="ARBA00004448"/>
    </source>
</evidence>
<feature type="transmembrane region" description="Helical" evidence="12">
    <location>
        <begin position="56"/>
        <end position="76"/>
    </location>
</feature>
<keyword evidence="9 12" id="KW-0472">Membrane</keyword>
<dbReference type="EMBL" id="MBFU01000405">
    <property type="protein sequence ID" value="PVZ99663.1"/>
    <property type="molecule type" value="Genomic_DNA"/>
</dbReference>
<dbReference type="GO" id="GO:0012505">
    <property type="term" value="C:endomembrane system"/>
    <property type="evidence" value="ECO:0007669"/>
    <property type="project" value="UniProtKB-SubCell"/>
</dbReference>
<evidence type="ECO:0000256" key="12">
    <source>
        <dbReference type="SAM" id="Phobius"/>
    </source>
</evidence>
<evidence type="ECO:0000259" key="14">
    <source>
        <dbReference type="Pfam" id="PF02656"/>
    </source>
</evidence>
<feature type="transmembrane region" description="Helical" evidence="12">
    <location>
        <begin position="385"/>
        <end position="403"/>
    </location>
</feature>
<evidence type="ECO:0000256" key="3">
    <source>
        <dbReference type="ARBA" id="ARBA00009877"/>
    </source>
</evidence>
<feature type="domain" description="DUF202" evidence="14">
    <location>
        <begin position="22"/>
        <end position="83"/>
    </location>
</feature>
<evidence type="ECO:0000256" key="6">
    <source>
        <dbReference type="ARBA" id="ARBA00022946"/>
    </source>
</evidence>
<sequence length="496" mass="55543">METQQLNADKQDEFQKAKVKGFLANERTFIKWMQLSIVVSGLSLTMLNFGSGKYSANLIAMIIQFGALAIILSSYFSFIARAQKISNNERGSFHNQFLPVCVIVFFVFTSAIIFAFTIKRIQAGQRSLFAIQPTKKIFPQLYSPKSFSTARSLSLLCKSKTTTKSPFLNTLSFSSPILSRNYSSSVTPPSETISSNLDSIVESSAPAQFATDLSSSIDQLSTVASEVSMKIGDLKAIGLANNTPVGWVEQLLELSHVYTGLPWWGTILTATLVVRLSMFPINVILQRKVVKMQNLQPKMVAIKAKLERAQKENNMYEYRVQATQMRKLMKDEGVNPFSTVLLPLMQMPVMVSFFMALREMSSLPVEHLKTGGMLWFTDLTVADPLYILPIIAAASMISVFEITRKFQNAIQQPKVMVWALRGVGIVMAVVTIKFQTSIFVYFITNNIFSALQAYLMAQPGFKRFFKIPDIKKVMLAQTPKNAFVKTIESTMKKLKS</sequence>
<name>A0A2U1J3Q1_SMIAN</name>
<gene>
    <name evidence="15" type="ORF">BB558_004306</name>
</gene>
<feature type="transmembrane region" description="Helical" evidence="12">
    <location>
        <begin position="261"/>
        <end position="285"/>
    </location>
</feature>
<comment type="similarity">
    <text evidence="3 10">Belongs to the OXA1/ALB3/YidC family.</text>
</comment>
<evidence type="ECO:0000256" key="4">
    <source>
        <dbReference type="ARBA" id="ARBA00022692"/>
    </source>
</evidence>
<evidence type="ECO:0000256" key="7">
    <source>
        <dbReference type="ARBA" id="ARBA00022989"/>
    </source>
</evidence>
<keyword evidence="4 10" id="KW-0812">Transmembrane</keyword>
<evidence type="ECO:0000256" key="10">
    <source>
        <dbReference type="RuleBase" id="RU003945"/>
    </source>
</evidence>
<dbReference type="PANTHER" id="PTHR12428:SF66">
    <property type="entry name" value="MITOCHONDRIAL INNER MEMBRANE PROTEIN OXA1L"/>
    <property type="match status" value="1"/>
</dbReference>
<comment type="subcellular location">
    <subcellularLocation>
        <location evidence="1">Endomembrane system</location>
        <topology evidence="1">Multi-pass membrane protein</topology>
    </subcellularLocation>
    <subcellularLocation>
        <location evidence="10">Membrane</location>
        <topology evidence="10">Multi-pass membrane protein</topology>
    </subcellularLocation>
    <subcellularLocation>
        <location evidence="2">Mitochondrion inner membrane</location>
        <topology evidence="2">Multi-pass membrane protein</topology>
    </subcellularLocation>
</comment>
<dbReference type="InterPro" id="IPR028055">
    <property type="entry name" value="YidC/Oxa/ALB_C"/>
</dbReference>
<proteinExistence type="inferred from homology"/>
<evidence type="ECO:0000256" key="8">
    <source>
        <dbReference type="ARBA" id="ARBA00023128"/>
    </source>
</evidence>
<reference evidence="15 16" key="1">
    <citation type="journal article" date="2018" name="MBio">
        <title>Comparative Genomics Reveals the Core Gene Toolbox for the Fungus-Insect Symbiosis.</title>
        <authorList>
            <person name="Wang Y."/>
            <person name="Stata M."/>
            <person name="Wang W."/>
            <person name="Stajich J.E."/>
            <person name="White M.M."/>
            <person name="Moncalvo J.M."/>
        </authorList>
    </citation>
    <scope>NUCLEOTIDE SEQUENCE [LARGE SCALE GENOMIC DNA]</scope>
    <source>
        <strain evidence="15 16">AUS-126-30</strain>
    </source>
</reference>
<dbReference type="GO" id="GO:0005743">
    <property type="term" value="C:mitochondrial inner membrane"/>
    <property type="evidence" value="ECO:0007669"/>
    <property type="project" value="UniProtKB-SubCell"/>
</dbReference>
<keyword evidence="8" id="KW-0496">Mitochondrion</keyword>
<dbReference type="Pfam" id="PF02656">
    <property type="entry name" value="DUF202"/>
    <property type="match status" value="1"/>
</dbReference>
<feature type="transmembrane region" description="Helical" evidence="12">
    <location>
        <begin position="32"/>
        <end position="50"/>
    </location>
</feature>
<evidence type="ECO:0000259" key="13">
    <source>
        <dbReference type="Pfam" id="PF02096"/>
    </source>
</evidence>
<organism evidence="15 16">
    <name type="scientific">Smittium angustum</name>
    <dbReference type="NCBI Taxonomy" id="133377"/>
    <lineage>
        <taxon>Eukaryota</taxon>
        <taxon>Fungi</taxon>
        <taxon>Fungi incertae sedis</taxon>
        <taxon>Zoopagomycota</taxon>
        <taxon>Kickxellomycotina</taxon>
        <taxon>Harpellomycetes</taxon>
        <taxon>Harpellales</taxon>
        <taxon>Legeriomycetaceae</taxon>
        <taxon>Smittium</taxon>
    </lineage>
</organism>
<feature type="coiled-coil region" evidence="11">
    <location>
        <begin position="292"/>
        <end position="326"/>
    </location>
</feature>
<dbReference type="AlphaFoldDB" id="A0A2U1J3Q1"/>
<feature type="transmembrane region" description="Helical" evidence="12">
    <location>
        <begin position="334"/>
        <end position="357"/>
    </location>
</feature>
<keyword evidence="11" id="KW-0175">Coiled coil</keyword>
<evidence type="ECO:0000256" key="1">
    <source>
        <dbReference type="ARBA" id="ARBA00004127"/>
    </source>
</evidence>
<comment type="caution">
    <text evidence="15">The sequence shown here is derived from an EMBL/GenBank/DDBJ whole genome shotgun (WGS) entry which is preliminary data.</text>
</comment>
<dbReference type="Pfam" id="PF02096">
    <property type="entry name" value="60KD_IMP"/>
    <property type="match status" value="1"/>
</dbReference>
<evidence type="ECO:0000256" key="9">
    <source>
        <dbReference type="ARBA" id="ARBA00023136"/>
    </source>
</evidence>
<keyword evidence="16" id="KW-1185">Reference proteome</keyword>
<dbReference type="Proteomes" id="UP000245591">
    <property type="component" value="Unassembled WGS sequence"/>
</dbReference>
<keyword evidence="6" id="KW-0809">Transit peptide</keyword>
<keyword evidence="5" id="KW-0999">Mitochondrion inner membrane</keyword>
<dbReference type="PANTHER" id="PTHR12428">
    <property type="entry name" value="OXA1"/>
    <property type="match status" value="1"/>
</dbReference>
<feature type="transmembrane region" description="Helical" evidence="12">
    <location>
        <begin position="97"/>
        <end position="118"/>
    </location>
</feature>
<dbReference type="GO" id="GO:0032979">
    <property type="term" value="P:protein insertion into mitochondrial inner membrane from matrix"/>
    <property type="evidence" value="ECO:0007669"/>
    <property type="project" value="TreeGrafter"/>
</dbReference>
<dbReference type="InterPro" id="IPR003807">
    <property type="entry name" value="DUF202"/>
</dbReference>
<dbReference type="CDD" id="cd20069">
    <property type="entry name" value="5TM_Oxa1-like"/>
    <property type="match status" value="1"/>
</dbReference>
<dbReference type="NCBIfam" id="TIGR03592">
    <property type="entry name" value="yidC_oxa1_cterm"/>
    <property type="match status" value="1"/>
</dbReference>
<evidence type="ECO:0000256" key="11">
    <source>
        <dbReference type="SAM" id="Coils"/>
    </source>
</evidence>
<accession>A0A2U1J3Q1</accession>
<dbReference type="GO" id="GO:0032977">
    <property type="term" value="F:membrane insertase activity"/>
    <property type="evidence" value="ECO:0007669"/>
    <property type="project" value="InterPro"/>
</dbReference>
<evidence type="ECO:0000313" key="16">
    <source>
        <dbReference type="Proteomes" id="UP000245591"/>
    </source>
</evidence>
<keyword evidence="7 12" id="KW-1133">Transmembrane helix</keyword>
<feature type="domain" description="Membrane insertase YidC/Oxa/ALB C-terminal" evidence="13">
    <location>
        <begin position="263"/>
        <end position="457"/>
    </location>
</feature>
<protein>
    <submittedName>
        <fullName evidence="15">Uncharacterized protein</fullName>
    </submittedName>
</protein>
<evidence type="ECO:0000313" key="15">
    <source>
        <dbReference type="EMBL" id="PVZ99663.1"/>
    </source>
</evidence>
<dbReference type="InterPro" id="IPR001708">
    <property type="entry name" value="YidC/ALB3/OXA1/COX18"/>
</dbReference>
<evidence type="ECO:0000256" key="5">
    <source>
        <dbReference type="ARBA" id="ARBA00022792"/>
    </source>
</evidence>